<evidence type="ECO:0000313" key="3">
    <source>
        <dbReference type="Proteomes" id="UP001651158"/>
    </source>
</evidence>
<evidence type="ECO:0000256" key="1">
    <source>
        <dbReference type="SAM" id="MobiDB-lite"/>
    </source>
</evidence>
<feature type="region of interest" description="Disordered" evidence="1">
    <location>
        <begin position="365"/>
        <end position="417"/>
    </location>
</feature>
<name>A0ABR4QHU2_9CEST</name>
<feature type="compositionally biased region" description="Polar residues" evidence="1">
    <location>
        <begin position="593"/>
        <end position="611"/>
    </location>
</feature>
<accession>A0ABR4QHU2</accession>
<feature type="compositionally biased region" description="Low complexity" evidence="1">
    <location>
        <begin position="637"/>
        <end position="646"/>
    </location>
</feature>
<proteinExistence type="predicted"/>
<protein>
    <recommendedName>
        <fullName evidence="4">HTH La-type RNA-binding domain-containing protein</fullName>
    </recommendedName>
</protein>
<feature type="region of interest" description="Disordered" evidence="1">
    <location>
        <begin position="562"/>
        <end position="646"/>
    </location>
</feature>
<feature type="compositionally biased region" description="Basic residues" evidence="1">
    <location>
        <begin position="618"/>
        <end position="633"/>
    </location>
</feature>
<dbReference type="Proteomes" id="UP001651158">
    <property type="component" value="Unassembled WGS sequence"/>
</dbReference>
<feature type="compositionally biased region" description="Pro residues" evidence="1">
    <location>
        <begin position="403"/>
        <end position="414"/>
    </location>
</feature>
<feature type="compositionally biased region" description="Polar residues" evidence="1">
    <location>
        <begin position="367"/>
        <end position="383"/>
    </location>
</feature>
<feature type="compositionally biased region" description="Low complexity" evidence="1">
    <location>
        <begin position="385"/>
        <end position="395"/>
    </location>
</feature>
<dbReference type="EMBL" id="JAKROA010000003">
    <property type="protein sequence ID" value="KAL5108893.1"/>
    <property type="molecule type" value="Genomic_DNA"/>
</dbReference>
<comment type="caution">
    <text evidence="2">The sequence shown here is derived from an EMBL/GenBank/DDBJ whole genome shotgun (WGS) entry which is preliminary data.</text>
</comment>
<evidence type="ECO:0000313" key="2">
    <source>
        <dbReference type="EMBL" id="KAL5108893.1"/>
    </source>
</evidence>
<feature type="region of interest" description="Disordered" evidence="1">
    <location>
        <begin position="466"/>
        <end position="490"/>
    </location>
</feature>
<sequence>MSNENVLLTQGGYIFPGNIGSYQPSPPLASYNVFPPQHILSSPPLVSVPGVDFYGRYSRLPPLNSPSSDVSGTAERDFRIIPWDELKSLLTEESSDVRAESGLLSDGRAFAQRSPRRDAYFLFPSKSAYILYFTHYYFSRENLDRDQTIRGMMLDNCAIAIDKIIEAPRLASIGTTIDDMKVAVESGSNILCVLNAPDGRCYLRRIDGYPGNTQNAHSASALSVEAGARASFDGSLSRSQLTERPVPSTSADLEFVSNLSAMLAPSIYGVQGPNPIDAGLLYPTQNAFVRPGTRPPSAAAPVAAASAISTINAAMAGMNLGQPTPHHHAAQVAPHLLTQLAAMPQHLAATLAAINQRNPVPAFPVSFGQNPFSAGQGRSTAPTPHSHQSQIFHHQQQQHRRATPPPPVSVPPPQTTSAASVAANVLNLQLPGAPYNFQSMHEAASSAHFVHGYPAHTYDSWIPESQPTQLRSTSSSSASSQHPPISIQQQQQQAIHIYSPPTNLSPVNLVNSSNASAGMVAPANASASVAEATGTKTVTAPASENASNDEKIVATSTTASITTNKNTNMGSAQPSSSRDDSANAAVKEIGSVETVNRRPTQLAQQVHSRPNSSGSGKMKFKSGKGGHHQRVMHSNRSPPSASVASVGASTGASAAAAATSLKDVTASVGTMEPSEGLGHETPWATSYDHFLRGCVSTSHGMQRYCYQSHEINVGQVNTRIEVSKSTIYLEANCDGGNTDCKCAYFDAFTESRERQLVSSALLIAELSTHTED</sequence>
<evidence type="ECO:0008006" key="4">
    <source>
        <dbReference type="Google" id="ProtNLM"/>
    </source>
</evidence>
<gene>
    <name evidence="2" type="ORF">TcWFU_004921</name>
</gene>
<reference evidence="2 3" key="1">
    <citation type="journal article" date="2022" name="Front. Cell. Infect. Microbiol.">
        <title>The Genomes of Two Strains of Taenia crassiceps the Animal Model for the Study of Human Cysticercosis.</title>
        <authorList>
            <person name="Bobes R.J."/>
            <person name="Estrada K."/>
            <person name="Rios-Valencia D.G."/>
            <person name="Calderon-Gallegos A."/>
            <person name="de la Torre P."/>
            <person name="Carrero J.C."/>
            <person name="Sanchez-Flores A."/>
            <person name="Laclette J.P."/>
        </authorList>
    </citation>
    <scope>NUCLEOTIDE SEQUENCE [LARGE SCALE GENOMIC DNA]</scope>
    <source>
        <strain evidence="2">WFUcys</strain>
    </source>
</reference>
<organism evidence="2 3">
    <name type="scientific">Taenia crassiceps</name>
    <dbReference type="NCBI Taxonomy" id="6207"/>
    <lineage>
        <taxon>Eukaryota</taxon>
        <taxon>Metazoa</taxon>
        <taxon>Spiralia</taxon>
        <taxon>Lophotrochozoa</taxon>
        <taxon>Platyhelminthes</taxon>
        <taxon>Cestoda</taxon>
        <taxon>Eucestoda</taxon>
        <taxon>Cyclophyllidea</taxon>
        <taxon>Taeniidae</taxon>
        <taxon>Taenia</taxon>
    </lineage>
</organism>
<keyword evidence="3" id="KW-1185">Reference proteome</keyword>